<dbReference type="RefSeq" id="WP_011019243.1">
    <property type="nucleotide sequence ID" value="NZ_DUJS01000002.1"/>
</dbReference>
<reference evidence="1" key="1">
    <citation type="journal article" date="2020" name="bioRxiv">
        <title>A rank-normalized archaeal taxonomy based on genome phylogeny resolves widespread incomplete and uneven classifications.</title>
        <authorList>
            <person name="Rinke C."/>
            <person name="Chuvochina M."/>
            <person name="Mussig A.J."/>
            <person name="Chaumeil P.-A."/>
            <person name="Waite D.W."/>
            <person name="Whitman W.B."/>
            <person name="Parks D.H."/>
            <person name="Hugenholtz P."/>
        </authorList>
    </citation>
    <scope>NUCLEOTIDE SEQUENCE</scope>
    <source>
        <strain evidence="1">UBA8853</strain>
    </source>
</reference>
<dbReference type="Proteomes" id="UP000619545">
    <property type="component" value="Unassembled WGS sequence"/>
</dbReference>
<accession>A0A832ST78</accession>
<name>A0A832ST78_9EURY</name>
<evidence type="ECO:0000313" key="2">
    <source>
        <dbReference type="Proteomes" id="UP000619545"/>
    </source>
</evidence>
<proteinExistence type="predicted"/>
<comment type="caution">
    <text evidence="1">The sequence shown here is derived from an EMBL/GenBank/DDBJ whole genome shotgun (WGS) entry which is preliminary data.</text>
</comment>
<sequence>MPVRESLLIDTDVRRSLVLGSVLEMCEVERAAVLGTVAQGKRFEHGVFVAGKRVPGEVITVEVEVSREVVRSGSMEIDLDPADPDLVAVVADVRATGLIANLTGLRPERRGFHALFAFSGELPARVRKRVVSNLDVFRECCPCALLEIGDVKLRFLGGRQVFDERSRLSYTDVLAVRDGKPIASAWRPASRSVISKLGAR</sequence>
<protein>
    <submittedName>
        <fullName evidence="1">Uncharacterized protein</fullName>
    </submittedName>
</protein>
<dbReference type="GeneID" id="1476976"/>
<gene>
    <name evidence="1" type="ORF">HA336_01525</name>
</gene>
<organism evidence="1 2">
    <name type="scientific">Methanopyrus kandleri</name>
    <dbReference type="NCBI Taxonomy" id="2320"/>
    <lineage>
        <taxon>Archaea</taxon>
        <taxon>Methanobacteriati</taxon>
        <taxon>Methanobacteriota</taxon>
        <taxon>Methanomada group</taxon>
        <taxon>Methanopyri</taxon>
        <taxon>Methanopyrales</taxon>
        <taxon>Methanopyraceae</taxon>
        <taxon>Methanopyrus</taxon>
    </lineage>
</organism>
<evidence type="ECO:0000313" key="1">
    <source>
        <dbReference type="EMBL" id="HII69897.1"/>
    </source>
</evidence>
<dbReference type="AlphaFoldDB" id="A0A832ST78"/>
<dbReference type="EMBL" id="DUJS01000002">
    <property type="protein sequence ID" value="HII69897.1"/>
    <property type="molecule type" value="Genomic_DNA"/>
</dbReference>